<sequence length="290" mass="31637">DRQQVRAKAAEEVYRQAQAAKELVAALEQGRGRPGPEPKAAPSLLQRHRQERACELKGSSNMVKVQKSKSGRTQTSKRFEQVRRELVLNQLCSDSDGSADFAIPFTPISSSSEASWMGFKDWDTQSLQQQLADVQQSYTPTGAVALVNGEDASVCPAEQSRMSLQSESIDELCFATPDKPLDSVTSWTEACPEETSRMDAGCSLQEARAFCHMCLVQADRIKAENAELQGLSAEEATDSPADLVARISSAQEARSFALMCLKAIEDYEAENEALRQSKHAASNEAASKVS</sequence>
<proteinExistence type="predicted"/>
<evidence type="ECO:0000256" key="1">
    <source>
        <dbReference type="SAM" id="MobiDB-lite"/>
    </source>
</evidence>
<evidence type="ECO:0000313" key="2">
    <source>
        <dbReference type="EMBL" id="CAE7214608.1"/>
    </source>
</evidence>
<reference evidence="2" key="1">
    <citation type="submission" date="2021-02" db="EMBL/GenBank/DDBJ databases">
        <authorList>
            <person name="Dougan E. K."/>
            <person name="Rhodes N."/>
            <person name="Thang M."/>
            <person name="Chan C."/>
        </authorList>
    </citation>
    <scope>NUCLEOTIDE SEQUENCE</scope>
</reference>
<gene>
    <name evidence="2" type="ORF">SPIL2461_LOCUS2512</name>
</gene>
<dbReference type="OrthoDB" id="417134at2759"/>
<keyword evidence="3" id="KW-1185">Reference proteome</keyword>
<feature type="non-terminal residue" evidence="2">
    <location>
        <position position="1"/>
    </location>
</feature>
<name>A0A812JS99_SYMPI</name>
<accession>A0A812JS99</accession>
<evidence type="ECO:0000313" key="3">
    <source>
        <dbReference type="Proteomes" id="UP000649617"/>
    </source>
</evidence>
<dbReference type="Proteomes" id="UP000649617">
    <property type="component" value="Unassembled WGS sequence"/>
</dbReference>
<dbReference type="AlphaFoldDB" id="A0A812JS99"/>
<organism evidence="2 3">
    <name type="scientific">Symbiodinium pilosum</name>
    <name type="common">Dinoflagellate</name>
    <dbReference type="NCBI Taxonomy" id="2952"/>
    <lineage>
        <taxon>Eukaryota</taxon>
        <taxon>Sar</taxon>
        <taxon>Alveolata</taxon>
        <taxon>Dinophyceae</taxon>
        <taxon>Suessiales</taxon>
        <taxon>Symbiodiniaceae</taxon>
        <taxon>Symbiodinium</taxon>
    </lineage>
</organism>
<comment type="caution">
    <text evidence="2">The sequence shown here is derived from an EMBL/GenBank/DDBJ whole genome shotgun (WGS) entry which is preliminary data.</text>
</comment>
<dbReference type="EMBL" id="CAJNIZ010002795">
    <property type="protein sequence ID" value="CAE7214608.1"/>
    <property type="molecule type" value="Genomic_DNA"/>
</dbReference>
<protein>
    <submittedName>
        <fullName evidence="2">Uncharacterized protein</fullName>
    </submittedName>
</protein>
<feature type="region of interest" description="Disordered" evidence="1">
    <location>
        <begin position="27"/>
        <end position="46"/>
    </location>
</feature>